<gene>
    <name evidence="2" type="ORF">POM88_040636</name>
</gene>
<reference evidence="2" key="1">
    <citation type="submission" date="2023-02" db="EMBL/GenBank/DDBJ databases">
        <title>Genome of toxic invasive species Heracleum sosnowskyi carries increased number of genes despite the absence of recent whole-genome duplications.</title>
        <authorList>
            <person name="Schelkunov M."/>
            <person name="Shtratnikova V."/>
            <person name="Makarenko M."/>
            <person name="Klepikova A."/>
            <person name="Omelchenko D."/>
            <person name="Novikova G."/>
            <person name="Obukhova E."/>
            <person name="Bogdanov V."/>
            <person name="Penin A."/>
            <person name="Logacheva M."/>
        </authorList>
    </citation>
    <scope>NUCLEOTIDE SEQUENCE</scope>
    <source>
        <strain evidence="2">Hsosn_3</strain>
        <tissue evidence="2">Leaf</tissue>
    </source>
</reference>
<comment type="caution">
    <text evidence="2">The sequence shown here is derived from an EMBL/GenBank/DDBJ whole genome shotgun (WGS) entry which is preliminary data.</text>
</comment>
<sequence length="197" mass="21713">MYQKAAGPNRHLLLVTAVVETCFSVDLLEKKLKDLFDYVPTLDELSALEQEGLWGDIILVDSEKDKKLSKLKQLIVTLVKGLSSNPAAMIKKIAGVVSDVHKQPMAKARCEETSHVCSNRGVQMLGQIKNGSCRPRAILFKVLADAVGLKSRLMVGFPDQGTSDCVDSYKHMSVVVILNSVELLVDLMRFPGHLIDH</sequence>
<proteinExistence type="predicted"/>
<accession>A0AAD8HCM9</accession>
<keyword evidence="3" id="KW-1185">Reference proteome</keyword>
<protein>
    <recommendedName>
        <fullName evidence="1">EDR1/CTR1/ARMC3-like peptidase-like domain-containing protein</fullName>
    </recommendedName>
</protein>
<evidence type="ECO:0000313" key="2">
    <source>
        <dbReference type="EMBL" id="KAK1365075.1"/>
    </source>
</evidence>
<feature type="domain" description="EDR1/CTR1/ARMC3-like peptidase-like" evidence="1">
    <location>
        <begin position="34"/>
        <end position="195"/>
    </location>
</feature>
<dbReference type="EMBL" id="JAUIZM010000009">
    <property type="protein sequence ID" value="KAK1365075.1"/>
    <property type="molecule type" value="Genomic_DNA"/>
</dbReference>
<organism evidence="2 3">
    <name type="scientific">Heracleum sosnowskyi</name>
    <dbReference type="NCBI Taxonomy" id="360622"/>
    <lineage>
        <taxon>Eukaryota</taxon>
        <taxon>Viridiplantae</taxon>
        <taxon>Streptophyta</taxon>
        <taxon>Embryophyta</taxon>
        <taxon>Tracheophyta</taxon>
        <taxon>Spermatophyta</taxon>
        <taxon>Magnoliopsida</taxon>
        <taxon>eudicotyledons</taxon>
        <taxon>Gunneridae</taxon>
        <taxon>Pentapetalae</taxon>
        <taxon>asterids</taxon>
        <taxon>campanulids</taxon>
        <taxon>Apiales</taxon>
        <taxon>Apiaceae</taxon>
        <taxon>Apioideae</taxon>
        <taxon>apioid superclade</taxon>
        <taxon>Tordylieae</taxon>
        <taxon>Tordyliinae</taxon>
        <taxon>Heracleum</taxon>
    </lineage>
</organism>
<evidence type="ECO:0000313" key="3">
    <source>
        <dbReference type="Proteomes" id="UP001237642"/>
    </source>
</evidence>
<name>A0AAD8HCM9_9APIA</name>
<dbReference type="Proteomes" id="UP001237642">
    <property type="component" value="Unassembled WGS sequence"/>
</dbReference>
<dbReference type="AlphaFoldDB" id="A0AAD8HCM9"/>
<dbReference type="InterPro" id="IPR055164">
    <property type="entry name" value="EDR1/CTR1/ARMC3-like_pept-like"/>
</dbReference>
<dbReference type="Pfam" id="PF14381">
    <property type="entry name" value="EDR1_CTR1_ARMC3_pept"/>
    <property type="match status" value="1"/>
</dbReference>
<reference evidence="2" key="2">
    <citation type="submission" date="2023-05" db="EMBL/GenBank/DDBJ databases">
        <authorList>
            <person name="Schelkunov M.I."/>
        </authorList>
    </citation>
    <scope>NUCLEOTIDE SEQUENCE</scope>
    <source>
        <strain evidence="2">Hsosn_3</strain>
        <tissue evidence="2">Leaf</tissue>
    </source>
</reference>
<evidence type="ECO:0000259" key="1">
    <source>
        <dbReference type="Pfam" id="PF14381"/>
    </source>
</evidence>